<comment type="caution">
    <text evidence="3">The sequence shown here is derived from an EMBL/GenBank/DDBJ whole genome shotgun (WGS) entry which is preliminary data.</text>
</comment>
<dbReference type="GO" id="GO:0020037">
    <property type="term" value="F:heme binding"/>
    <property type="evidence" value="ECO:0007669"/>
    <property type="project" value="InterPro"/>
</dbReference>
<dbReference type="Proteomes" id="UP000069654">
    <property type="component" value="Unassembled WGS sequence"/>
</dbReference>
<feature type="domain" description="Haemophore haem-binding" evidence="2">
    <location>
        <begin position="45"/>
        <end position="122"/>
    </location>
</feature>
<dbReference type="NCBIfam" id="TIGR04530">
    <property type="entry name" value="hemophoreRv0203"/>
    <property type="match status" value="1"/>
</dbReference>
<evidence type="ECO:0000259" key="2">
    <source>
        <dbReference type="Pfam" id="PF16525"/>
    </source>
</evidence>
<dbReference type="OMA" id="DMQGLAN"/>
<feature type="region of interest" description="Disordered" evidence="1">
    <location>
        <begin position="142"/>
        <end position="174"/>
    </location>
</feature>
<dbReference type="STRING" id="1797.RMCT_2017"/>
<dbReference type="AlphaFoldDB" id="A0A100XEE2"/>
<dbReference type="InterPro" id="IPR030937">
    <property type="entry name" value="Hemophore_Rv0203"/>
</dbReference>
<protein>
    <submittedName>
        <fullName evidence="3">Fis family transcriptional regulator</fullName>
    </submittedName>
</protein>
<dbReference type="EMBL" id="BCTB01000012">
    <property type="protein sequence ID" value="GAT15047.1"/>
    <property type="molecule type" value="Genomic_DNA"/>
</dbReference>
<sequence length="174" mass="17662">MPPTRPESTVLRRGLFTAFAVTTAGAATVIGLALTAGPAATAAPDPCAASEVAKTIGRVANSTGQYLEENPETNQALTTISKQQAGPQSLGTLKAYFDANPEVAEDMQRLQQPLATLSSRCKLPITVPQLMGLMQAAQGQAGPGLPGGLPGAQNVSVPVTGPGPLPGPSPRAIR</sequence>
<dbReference type="GO" id="GO:0015886">
    <property type="term" value="P:heme transport"/>
    <property type="evidence" value="ECO:0007669"/>
    <property type="project" value="InterPro"/>
</dbReference>
<reference evidence="3 4" key="1">
    <citation type="journal article" date="2016" name="Genome Announc.">
        <title>Draft Genome Sequences of Five Rapidly Growing Mycobacterium Species, M. thermoresistibile, M. fortuitum subsp. acetamidolyticum, M. canariasense, M. brisbanense, and M. novocastrense.</title>
        <authorList>
            <person name="Katahira K."/>
            <person name="Ogura Y."/>
            <person name="Gotoh Y."/>
            <person name="Hayashi T."/>
        </authorList>
    </citation>
    <scope>NUCLEOTIDE SEQUENCE [LARGE SCALE GENOMIC DNA]</scope>
    <source>
        <strain evidence="3 4">JCM6362</strain>
    </source>
</reference>
<feature type="compositionally biased region" description="Pro residues" evidence="1">
    <location>
        <begin position="161"/>
        <end position="174"/>
    </location>
</feature>
<proteinExistence type="predicted"/>
<dbReference type="OrthoDB" id="4753125at2"/>
<dbReference type="NCBIfam" id="TIGR04529">
    <property type="entry name" value="MTB_hemophore"/>
    <property type="match status" value="1"/>
</dbReference>
<gene>
    <name evidence="3" type="ORF">RMCT_2017</name>
</gene>
<evidence type="ECO:0000313" key="4">
    <source>
        <dbReference type="Proteomes" id="UP000069654"/>
    </source>
</evidence>
<dbReference type="Gene3D" id="1.20.20.20">
    <property type="entry name" value="Haemophore, haem-binding domain"/>
    <property type="match status" value="1"/>
</dbReference>
<name>A0A100XEE2_MYCTH</name>
<evidence type="ECO:0000256" key="1">
    <source>
        <dbReference type="SAM" id="MobiDB-lite"/>
    </source>
</evidence>
<dbReference type="InterPro" id="IPR006311">
    <property type="entry name" value="TAT_signal"/>
</dbReference>
<reference evidence="4" key="2">
    <citation type="submission" date="2016-02" db="EMBL/GenBank/DDBJ databases">
        <title>Draft genome sequence of five rapidly growing Mycobacterium species.</title>
        <authorList>
            <person name="Katahira K."/>
            <person name="Gotou Y."/>
            <person name="Iida K."/>
            <person name="Ogura Y."/>
            <person name="Hayashi T."/>
        </authorList>
    </citation>
    <scope>NUCLEOTIDE SEQUENCE [LARGE SCALE GENOMIC DNA]</scope>
    <source>
        <strain evidence="4">JCM6362</strain>
    </source>
</reference>
<organism evidence="3 4">
    <name type="scientific">Mycolicibacterium thermoresistibile</name>
    <name type="common">Mycobacterium thermoresistibile</name>
    <dbReference type="NCBI Taxonomy" id="1797"/>
    <lineage>
        <taxon>Bacteria</taxon>
        <taxon>Bacillati</taxon>
        <taxon>Actinomycetota</taxon>
        <taxon>Actinomycetes</taxon>
        <taxon>Mycobacteriales</taxon>
        <taxon>Mycobacteriaceae</taxon>
        <taxon>Mycolicibacterium</taxon>
    </lineage>
</organism>
<dbReference type="Pfam" id="PF16525">
    <property type="entry name" value="MHB"/>
    <property type="match status" value="1"/>
</dbReference>
<evidence type="ECO:0000313" key="3">
    <source>
        <dbReference type="EMBL" id="GAT15047.1"/>
    </source>
</evidence>
<dbReference type="InterPro" id="IPR032407">
    <property type="entry name" value="MHB"/>
</dbReference>
<accession>A0A100XEE2</accession>
<feature type="compositionally biased region" description="Low complexity" evidence="1">
    <location>
        <begin position="151"/>
        <end position="160"/>
    </location>
</feature>
<dbReference type="PROSITE" id="PS51318">
    <property type="entry name" value="TAT"/>
    <property type="match status" value="1"/>
</dbReference>
<dbReference type="RefSeq" id="WP_003924506.1">
    <property type="nucleotide sequence ID" value="NZ_BCTB01000012.1"/>
</dbReference>
<dbReference type="InterPro" id="IPR038378">
    <property type="entry name" value="MHB_sf"/>
</dbReference>